<keyword evidence="4" id="KW-1185">Reference proteome</keyword>
<dbReference type="HOGENOM" id="CLU_010895_0_0_1"/>
<dbReference type="eggNOG" id="ENOG502T09I">
    <property type="taxonomic scope" value="Eukaryota"/>
</dbReference>
<proteinExistence type="predicted"/>
<dbReference type="InterPro" id="IPR051240">
    <property type="entry name" value="Mito_RNA-Proc/Resp"/>
</dbReference>
<gene>
    <name evidence="3" type="ORF">MBM_00618</name>
</gene>
<sequence length="995" mass="112986">MPTTLPVPSKGALRALRNIALGTSCTIAFGAGMLTEDRRRRINSAQEVHNNAKKLKSARQYHSAGTTSLEDFEDQTLRHREDAFWLPSNVLRSKLRIVVDPKPGEDFRVLETPAAKDHIPALHEVPKHIRPDPVFAAMPQAENSPPPLGHRALRRLRAQSNRELDLQERQYKLALEITKLMEENATGIGGAASLFVDAFESGLAVGDSGIHPLLVDAAIKLSGVCQKHSKYEMVHRILDIILNSGPIAEDDYHRFKPYEIIRTLVKVERGSRLADPVNLRKACKIYLAKFKEKPETMSQHMFFLGERLCQETCSAGMYDLTQLVFTRLESCRGGRPLIAVDHLITATHGRGHHKRMFRYYSNFYTKTTPKRPEFLQVTSLVIDSMLVLKQIDKAEKVLISASRMAENGNMKMSTTWLLRVLGEEWRSNRDMVRAEALFVRLEPLLPLTSHPQALYGAIIQYCVESRDDGRALHYYSQLRESHEPTSGDLRIYGHFALAKAYREDWEGVKEDFRKMKPFRTGDGDDYSAIFTPILKEFSKKHSVSEIEDFIRHFLVEMHLKTTRHIMNIMIDVYSKARELDAISRWINYAIADGCNIDAVTTNIILKNCASTFDYHFEEIYALYNKIRELGPQMVDHNTIGLLRSIAFSHCSNQTTATKRLRILKSLNPEQSENSMEVYRALAMTYAKENYVAVLKVYKLAERDHVHLGPNHLLFAVRASLRLHRQDIRETSRFIENAHTRGVDITRAISTVFIDQMSSLYEEGGSSNRERLDELARNTITAYERSGITIPQSVLTHTASVLQKQCRYRESIDFWDTMSRRLQIHPSSFDLPTLTTLLQGYLKLHDMSGIRWVVKMLSANRLTPDTHVMRVLKNTRRSTILHIEATFASSSLLTFLDCVEEALQAFKTIREDAMVNRKEARTKLINIMETAIEDQALREAFQVAPSLKGATAEALEGQVSHNVNGCGMEGVCLDPDTGSAEDANLPPERVSVALGR</sequence>
<dbReference type="GeneID" id="18756553"/>
<feature type="region of interest" description="Disordered" evidence="2">
    <location>
        <begin position="976"/>
        <end position="995"/>
    </location>
</feature>
<dbReference type="OrthoDB" id="185373at2759"/>
<dbReference type="Gene3D" id="1.25.40.10">
    <property type="entry name" value="Tetratricopeptide repeat domain"/>
    <property type="match status" value="2"/>
</dbReference>
<name>K1WV26_MARBU</name>
<organism evidence="3 4">
    <name type="scientific">Marssonina brunnea f. sp. multigermtubi (strain MB_m1)</name>
    <name type="common">Marssonina leaf spot fungus</name>
    <dbReference type="NCBI Taxonomy" id="1072389"/>
    <lineage>
        <taxon>Eukaryota</taxon>
        <taxon>Fungi</taxon>
        <taxon>Dikarya</taxon>
        <taxon>Ascomycota</taxon>
        <taxon>Pezizomycotina</taxon>
        <taxon>Leotiomycetes</taxon>
        <taxon>Helotiales</taxon>
        <taxon>Drepanopezizaceae</taxon>
        <taxon>Drepanopeziza</taxon>
    </lineage>
</organism>
<dbReference type="RefSeq" id="XP_007288507.1">
    <property type="nucleotide sequence ID" value="XM_007288445.1"/>
</dbReference>
<dbReference type="PANTHER" id="PTHR47933:SF11">
    <property type="entry name" value="PENTATRICOPEPTIDE REPEAT-CONTAINING PROTEIN 2"/>
    <property type="match status" value="1"/>
</dbReference>
<dbReference type="GO" id="GO:0003729">
    <property type="term" value="F:mRNA binding"/>
    <property type="evidence" value="ECO:0007669"/>
    <property type="project" value="TreeGrafter"/>
</dbReference>
<dbReference type="KEGG" id="mbe:MBM_00618"/>
<dbReference type="STRING" id="1072389.K1WV26"/>
<dbReference type="EMBL" id="JH921428">
    <property type="protein sequence ID" value="EKD21505.1"/>
    <property type="molecule type" value="Genomic_DNA"/>
</dbReference>
<dbReference type="AlphaFoldDB" id="K1WV26"/>
<dbReference type="InParanoid" id="K1WV26"/>
<protein>
    <recommendedName>
        <fullName evidence="5">Pentatricopeptide repeat protein</fullName>
    </recommendedName>
</protein>
<evidence type="ECO:0000256" key="2">
    <source>
        <dbReference type="SAM" id="MobiDB-lite"/>
    </source>
</evidence>
<evidence type="ECO:0000313" key="4">
    <source>
        <dbReference type="Proteomes" id="UP000006753"/>
    </source>
</evidence>
<reference evidence="3 4" key="1">
    <citation type="journal article" date="2012" name="BMC Genomics">
        <title>Sequencing the genome of Marssonina brunnea reveals fungus-poplar co-evolution.</title>
        <authorList>
            <person name="Zhu S."/>
            <person name="Cao Y.-Z."/>
            <person name="Jiang C."/>
            <person name="Tan B.-Y."/>
            <person name="Wang Z."/>
            <person name="Feng S."/>
            <person name="Zhang L."/>
            <person name="Su X.-H."/>
            <person name="Brejova B."/>
            <person name="Vinar T."/>
            <person name="Xu M."/>
            <person name="Wang M.-X."/>
            <person name="Zhang S.-G."/>
            <person name="Huang M.-R."/>
            <person name="Wu R."/>
            <person name="Zhou Y."/>
        </authorList>
    </citation>
    <scope>NUCLEOTIDE SEQUENCE [LARGE SCALE GENOMIC DNA]</scope>
    <source>
        <strain evidence="3 4">MB_m1</strain>
    </source>
</reference>
<evidence type="ECO:0000256" key="1">
    <source>
        <dbReference type="ARBA" id="ARBA00022737"/>
    </source>
</evidence>
<keyword evidence="1" id="KW-0677">Repeat</keyword>
<dbReference type="InterPro" id="IPR011990">
    <property type="entry name" value="TPR-like_helical_dom_sf"/>
</dbReference>
<evidence type="ECO:0000313" key="3">
    <source>
        <dbReference type="EMBL" id="EKD21505.1"/>
    </source>
</evidence>
<accession>K1WV26</accession>
<dbReference type="OMA" id="FSWLQFC"/>
<dbReference type="PANTHER" id="PTHR47933">
    <property type="entry name" value="PENTATRICOPEPTIDE REPEAT-CONTAINING PROTEIN 1, MITOCHONDRIAL"/>
    <property type="match status" value="1"/>
</dbReference>
<dbReference type="Proteomes" id="UP000006753">
    <property type="component" value="Unassembled WGS sequence"/>
</dbReference>
<evidence type="ECO:0008006" key="5">
    <source>
        <dbReference type="Google" id="ProtNLM"/>
    </source>
</evidence>